<reference evidence="4 5" key="1">
    <citation type="submission" date="2023-10" db="EMBL/GenBank/DDBJ databases">
        <title>Rubellicoccus peritrichatus gen. nov., sp. nov., isolated from an algae of coral reef tank.</title>
        <authorList>
            <person name="Luo J."/>
        </authorList>
    </citation>
    <scope>NUCLEOTIDE SEQUENCE [LARGE SCALE GENOMIC DNA]</scope>
    <source>
        <strain evidence="4 5">CR14</strain>
    </source>
</reference>
<dbReference type="AlphaFoldDB" id="A0AAQ3LGQ5"/>
<dbReference type="KEGG" id="puo:RZN69_01980"/>
<dbReference type="GO" id="GO:0003677">
    <property type="term" value="F:DNA binding"/>
    <property type="evidence" value="ECO:0007669"/>
    <property type="project" value="UniProtKB-KW"/>
</dbReference>
<keyword evidence="2" id="KW-0597">Phosphoprotein</keyword>
<dbReference type="Pfam" id="PF00072">
    <property type="entry name" value="Response_reg"/>
    <property type="match status" value="1"/>
</dbReference>
<protein>
    <submittedName>
        <fullName evidence="4">Response regulator transcription factor</fullName>
    </submittedName>
</protein>
<dbReference type="CDD" id="cd17535">
    <property type="entry name" value="REC_NarL-like"/>
    <property type="match status" value="1"/>
</dbReference>
<feature type="modified residue" description="4-aspartylphosphate" evidence="2">
    <location>
        <position position="53"/>
    </location>
</feature>
<evidence type="ECO:0000313" key="4">
    <source>
        <dbReference type="EMBL" id="WOO41839.1"/>
    </source>
</evidence>
<dbReference type="SMART" id="SM00448">
    <property type="entry name" value="REC"/>
    <property type="match status" value="1"/>
</dbReference>
<gene>
    <name evidence="4" type="ORF">RZN69_01980</name>
</gene>
<dbReference type="GO" id="GO:0000160">
    <property type="term" value="P:phosphorelay signal transduction system"/>
    <property type="evidence" value="ECO:0007669"/>
    <property type="project" value="InterPro"/>
</dbReference>
<evidence type="ECO:0000313" key="5">
    <source>
        <dbReference type="Proteomes" id="UP001304300"/>
    </source>
</evidence>
<evidence type="ECO:0000259" key="3">
    <source>
        <dbReference type="PROSITE" id="PS50110"/>
    </source>
</evidence>
<dbReference type="InterPro" id="IPR039420">
    <property type="entry name" value="WalR-like"/>
</dbReference>
<dbReference type="InterPro" id="IPR058245">
    <property type="entry name" value="NreC/VraR/RcsB-like_REC"/>
</dbReference>
<dbReference type="InterPro" id="IPR011006">
    <property type="entry name" value="CheY-like_superfamily"/>
</dbReference>
<feature type="domain" description="Response regulatory" evidence="3">
    <location>
        <begin position="2"/>
        <end position="118"/>
    </location>
</feature>
<dbReference type="EMBL" id="CP136920">
    <property type="protein sequence ID" value="WOO41839.1"/>
    <property type="molecule type" value="Genomic_DNA"/>
</dbReference>
<dbReference type="InterPro" id="IPR001789">
    <property type="entry name" value="Sig_transdc_resp-reg_receiver"/>
</dbReference>
<keyword evidence="1" id="KW-0238">DNA-binding</keyword>
<name>A0AAQ3LGQ5_9BACT</name>
<accession>A0AAQ3LGQ5</accession>
<dbReference type="RefSeq" id="WP_317834323.1">
    <property type="nucleotide sequence ID" value="NZ_CP136920.1"/>
</dbReference>
<dbReference type="PANTHER" id="PTHR43214:SF43">
    <property type="entry name" value="TWO-COMPONENT RESPONSE REGULATOR"/>
    <property type="match status" value="1"/>
</dbReference>
<dbReference type="PANTHER" id="PTHR43214">
    <property type="entry name" value="TWO-COMPONENT RESPONSE REGULATOR"/>
    <property type="match status" value="1"/>
</dbReference>
<dbReference type="Proteomes" id="UP001304300">
    <property type="component" value="Chromosome"/>
</dbReference>
<keyword evidence="5" id="KW-1185">Reference proteome</keyword>
<organism evidence="4 5">
    <name type="scientific">Rubellicoccus peritrichatus</name>
    <dbReference type="NCBI Taxonomy" id="3080537"/>
    <lineage>
        <taxon>Bacteria</taxon>
        <taxon>Pseudomonadati</taxon>
        <taxon>Verrucomicrobiota</taxon>
        <taxon>Opitutia</taxon>
        <taxon>Puniceicoccales</taxon>
        <taxon>Cerasicoccaceae</taxon>
        <taxon>Rubellicoccus</taxon>
    </lineage>
</organism>
<dbReference type="Gene3D" id="3.40.50.2300">
    <property type="match status" value="1"/>
</dbReference>
<dbReference type="SUPFAM" id="SSF52172">
    <property type="entry name" value="CheY-like"/>
    <property type="match status" value="1"/>
</dbReference>
<sequence length="144" mass="15865">MRVYIIEDVELMLEVVHSYVSSLEGMEIVGEAEDGMVAMNEIAALKPDLVLTDINLPEVNGLEILYLLKRKYPQMRVVLFTGSITRERVKLAYEGGADGFIEKSADLTEFRNAIEALSSGQRYFGGPAKHHLGAILADSGSFEA</sequence>
<dbReference type="PROSITE" id="PS50110">
    <property type="entry name" value="RESPONSE_REGULATORY"/>
    <property type="match status" value="1"/>
</dbReference>
<proteinExistence type="predicted"/>
<evidence type="ECO:0000256" key="2">
    <source>
        <dbReference type="PROSITE-ProRule" id="PRU00169"/>
    </source>
</evidence>
<evidence type="ECO:0000256" key="1">
    <source>
        <dbReference type="ARBA" id="ARBA00023125"/>
    </source>
</evidence>